<feature type="signal peptide" evidence="1">
    <location>
        <begin position="1"/>
        <end position="15"/>
    </location>
</feature>
<protein>
    <submittedName>
        <fullName evidence="2">Uncharacterized protein</fullName>
    </submittedName>
</protein>
<sequence>MVALILAATTTIGIARLTSDPEVVVGIRATTAFDLIISPFNQKHKDGKIGGGGGPNPSHDRPLLIFL</sequence>
<feature type="chain" id="PRO_5014133423" evidence="1">
    <location>
        <begin position="16"/>
        <end position="67"/>
    </location>
</feature>
<accession>A0A2I0JHE1</accession>
<organism evidence="2 3">
    <name type="scientific">Punica granatum</name>
    <name type="common">Pomegranate</name>
    <dbReference type="NCBI Taxonomy" id="22663"/>
    <lineage>
        <taxon>Eukaryota</taxon>
        <taxon>Viridiplantae</taxon>
        <taxon>Streptophyta</taxon>
        <taxon>Embryophyta</taxon>
        <taxon>Tracheophyta</taxon>
        <taxon>Spermatophyta</taxon>
        <taxon>Magnoliopsida</taxon>
        <taxon>eudicotyledons</taxon>
        <taxon>Gunneridae</taxon>
        <taxon>Pentapetalae</taxon>
        <taxon>rosids</taxon>
        <taxon>malvids</taxon>
        <taxon>Myrtales</taxon>
        <taxon>Lythraceae</taxon>
        <taxon>Punica</taxon>
    </lineage>
</organism>
<evidence type="ECO:0000313" key="3">
    <source>
        <dbReference type="Proteomes" id="UP000233551"/>
    </source>
</evidence>
<dbReference type="EMBL" id="PGOL01001681">
    <property type="protein sequence ID" value="PKI55677.1"/>
    <property type="molecule type" value="Genomic_DNA"/>
</dbReference>
<evidence type="ECO:0000256" key="1">
    <source>
        <dbReference type="SAM" id="SignalP"/>
    </source>
</evidence>
<evidence type="ECO:0000313" key="2">
    <source>
        <dbReference type="EMBL" id="PKI55677.1"/>
    </source>
</evidence>
<dbReference type="AlphaFoldDB" id="A0A2I0JHE1"/>
<name>A0A2I0JHE1_PUNGR</name>
<gene>
    <name evidence="2" type="ORF">CRG98_023893</name>
</gene>
<comment type="caution">
    <text evidence="2">The sequence shown here is derived from an EMBL/GenBank/DDBJ whole genome shotgun (WGS) entry which is preliminary data.</text>
</comment>
<keyword evidence="3" id="KW-1185">Reference proteome</keyword>
<proteinExistence type="predicted"/>
<reference evidence="2 3" key="1">
    <citation type="submission" date="2017-11" db="EMBL/GenBank/DDBJ databases">
        <title>De-novo sequencing of pomegranate (Punica granatum L.) genome.</title>
        <authorList>
            <person name="Akparov Z."/>
            <person name="Amiraslanov A."/>
            <person name="Hajiyeva S."/>
            <person name="Abbasov M."/>
            <person name="Kaur K."/>
            <person name="Hamwieh A."/>
            <person name="Solovyev V."/>
            <person name="Salamov A."/>
            <person name="Braich B."/>
            <person name="Kosarev P."/>
            <person name="Mahmoud A."/>
            <person name="Hajiyev E."/>
            <person name="Babayeva S."/>
            <person name="Izzatullayeva V."/>
            <person name="Mammadov A."/>
            <person name="Mammadov A."/>
            <person name="Sharifova S."/>
            <person name="Ojaghi J."/>
            <person name="Eynullazada K."/>
            <person name="Bayramov B."/>
            <person name="Abdulazimova A."/>
            <person name="Shahmuradov I."/>
        </authorList>
    </citation>
    <scope>NUCLEOTIDE SEQUENCE [LARGE SCALE GENOMIC DNA]</scope>
    <source>
        <strain evidence="3">cv. AG2017</strain>
        <tissue evidence="2">Leaf</tissue>
    </source>
</reference>
<dbReference type="Proteomes" id="UP000233551">
    <property type="component" value="Unassembled WGS sequence"/>
</dbReference>
<keyword evidence="1" id="KW-0732">Signal</keyword>